<feature type="domain" description="Carbohydrate kinase PfkB" evidence="1">
    <location>
        <begin position="7"/>
        <end position="97"/>
    </location>
</feature>
<evidence type="ECO:0000313" key="2">
    <source>
        <dbReference type="EMBL" id="MPN63697.1"/>
    </source>
</evidence>
<organism evidence="2">
    <name type="scientific">bioreactor metagenome</name>
    <dbReference type="NCBI Taxonomy" id="1076179"/>
    <lineage>
        <taxon>unclassified sequences</taxon>
        <taxon>metagenomes</taxon>
        <taxon>ecological metagenomes</taxon>
    </lineage>
</organism>
<dbReference type="InterPro" id="IPR011611">
    <property type="entry name" value="PfkB_dom"/>
</dbReference>
<keyword evidence="2" id="KW-0418">Kinase</keyword>
<dbReference type="EMBL" id="VSSQ01143503">
    <property type="protein sequence ID" value="MPN63697.1"/>
    <property type="molecule type" value="Genomic_DNA"/>
</dbReference>
<proteinExistence type="predicted"/>
<comment type="caution">
    <text evidence="2">The sequence shown here is derived from an EMBL/GenBank/DDBJ whole genome shotgun (WGS) entry which is preliminary data.</text>
</comment>
<name>A0A645JK12_9ZZZZ</name>
<accession>A0A645JK12</accession>
<dbReference type="Gene3D" id="3.40.1190.20">
    <property type="match status" value="1"/>
</dbReference>
<dbReference type="AlphaFoldDB" id="A0A645JK12"/>
<evidence type="ECO:0000259" key="1">
    <source>
        <dbReference type="Pfam" id="PF00294"/>
    </source>
</evidence>
<dbReference type="InterPro" id="IPR029056">
    <property type="entry name" value="Ribokinase-like"/>
</dbReference>
<reference evidence="2" key="1">
    <citation type="submission" date="2019-08" db="EMBL/GenBank/DDBJ databases">
        <authorList>
            <person name="Kucharzyk K."/>
            <person name="Murdoch R.W."/>
            <person name="Higgins S."/>
            <person name="Loffler F."/>
        </authorList>
    </citation>
    <scope>NUCLEOTIDE SEQUENCE</scope>
</reference>
<dbReference type="SUPFAM" id="SSF53613">
    <property type="entry name" value="Ribokinase-like"/>
    <property type="match status" value="1"/>
</dbReference>
<dbReference type="Pfam" id="PF00294">
    <property type="entry name" value="PfkB"/>
    <property type="match status" value="1"/>
</dbReference>
<protein>
    <submittedName>
        <fullName evidence="2">2-dehydro-3-deoxygluconokinase</fullName>
        <ecNumber evidence="2">2.7.1.45</ecNumber>
    </submittedName>
</protein>
<dbReference type="EC" id="2.7.1.45" evidence="2"/>
<sequence length="111" mass="11979">MNQEEWQLLHSVQKEILANIPQVVITQGKAGGDVYLFSQHAFHYEGQQVRALDATGAGDAFAAGYIAATILGLEVQQAIAWGVKNASSVIAFFGAKTGLLYRNQIEEVTQG</sequence>
<gene>
    <name evidence="2" type="primary">kdgK_33</name>
    <name evidence="2" type="ORF">SDC9_211462</name>
</gene>
<keyword evidence="2" id="KW-0808">Transferase</keyword>
<dbReference type="GO" id="GO:0008673">
    <property type="term" value="F:2-dehydro-3-deoxygluconokinase activity"/>
    <property type="evidence" value="ECO:0007669"/>
    <property type="project" value="UniProtKB-EC"/>
</dbReference>